<organism evidence="2 3">
    <name type="scientific">Rotaria sordida</name>
    <dbReference type="NCBI Taxonomy" id="392033"/>
    <lineage>
        <taxon>Eukaryota</taxon>
        <taxon>Metazoa</taxon>
        <taxon>Spiralia</taxon>
        <taxon>Gnathifera</taxon>
        <taxon>Rotifera</taxon>
        <taxon>Eurotatoria</taxon>
        <taxon>Bdelloidea</taxon>
        <taxon>Philodinida</taxon>
        <taxon>Philodinidae</taxon>
        <taxon>Rotaria</taxon>
    </lineage>
</organism>
<evidence type="ECO:0000313" key="3">
    <source>
        <dbReference type="Proteomes" id="UP000663836"/>
    </source>
</evidence>
<proteinExistence type="predicted"/>
<feature type="non-terminal residue" evidence="2">
    <location>
        <position position="1"/>
    </location>
</feature>
<reference evidence="2" key="1">
    <citation type="submission" date="2021-02" db="EMBL/GenBank/DDBJ databases">
        <authorList>
            <person name="Nowell W R."/>
        </authorList>
    </citation>
    <scope>NUCLEOTIDE SEQUENCE</scope>
</reference>
<dbReference type="EMBL" id="CAJOBD010011126">
    <property type="protein sequence ID" value="CAF4162919.1"/>
    <property type="molecule type" value="Genomic_DNA"/>
</dbReference>
<accession>A0A819YYU7</accession>
<evidence type="ECO:0000256" key="1">
    <source>
        <dbReference type="SAM" id="MobiDB-lite"/>
    </source>
</evidence>
<evidence type="ECO:0000313" key="2">
    <source>
        <dbReference type="EMBL" id="CAF4162919.1"/>
    </source>
</evidence>
<dbReference type="Proteomes" id="UP000663836">
    <property type="component" value="Unassembled WGS sequence"/>
</dbReference>
<feature type="compositionally biased region" description="Polar residues" evidence="1">
    <location>
        <begin position="88"/>
        <end position="99"/>
    </location>
</feature>
<gene>
    <name evidence="2" type="ORF">JBS370_LOCUS34602</name>
</gene>
<dbReference type="AlphaFoldDB" id="A0A819YYU7"/>
<protein>
    <submittedName>
        <fullName evidence="2">Uncharacterized protein</fullName>
    </submittedName>
</protein>
<name>A0A819YYU7_9BILA</name>
<feature type="region of interest" description="Disordered" evidence="1">
    <location>
        <begin position="49"/>
        <end position="99"/>
    </location>
</feature>
<comment type="caution">
    <text evidence="2">The sequence shown here is derived from an EMBL/GenBank/DDBJ whole genome shotgun (WGS) entry which is preliminary data.</text>
</comment>
<sequence length="179" mass="20132">TGSPGSLWGEIIDKLKLNHNEKTRHSVYDFCHKKRHNIHKLVENKKRINNGCENDENGSNIDETEEISVPSEKNSTLLPDPSLPLPQRPNTRTNQKQNADYANTKGSFVGEVSLVLNAQEWKNASSRIDQKMKPDWTRIFDKKFTLSIIQCSLSAQLDSLANIVSFSVAPATLAHSIIH</sequence>